<dbReference type="PRINTS" id="PR00401">
    <property type="entry name" value="SH2DOMAIN"/>
</dbReference>
<dbReference type="SUPFAM" id="SSF55550">
    <property type="entry name" value="SH2 domain"/>
    <property type="match status" value="1"/>
</dbReference>
<dbReference type="Pfam" id="PF00018">
    <property type="entry name" value="SH3_1"/>
    <property type="match status" value="1"/>
</dbReference>
<dbReference type="Gene3D" id="3.30.200.20">
    <property type="entry name" value="Phosphorylase Kinase, domain 1"/>
    <property type="match status" value="1"/>
</dbReference>
<comment type="catalytic activity">
    <reaction evidence="9 13">
        <text>L-tyrosyl-[protein] + ATP = O-phospho-L-tyrosyl-[protein] + ADP + H(+)</text>
        <dbReference type="Rhea" id="RHEA:10596"/>
        <dbReference type="Rhea" id="RHEA-COMP:10136"/>
        <dbReference type="Rhea" id="RHEA-COMP:20101"/>
        <dbReference type="ChEBI" id="CHEBI:15378"/>
        <dbReference type="ChEBI" id="CHEBI:30616"/>
        <dbReference type="ChEBI" id="CHEBI:46858"/>
        <dbReference type="ChEBI" id="CHEBI:61978"/>
        <dbReference type="ChEBI" id="CHEBI:456216"/>
        <dbReference type="EC" id="2.7.10.2"/>
    </reaction>
</comment>
<dbReference type="InterPro" id="IPR001245">
    <property type="entry name" value="Ser-Thr/Tyr_kinase_cat_dom"/>
</dbReference>
<dbReference type="PROSITE" id="PS00107">
    <property type="entry name" value="PROTEIN_KINASE_ATP"/>
    <property type="match status" value="1"/>
</dbReference>
<feature type="domain" description="Protein kinase" evidence="16">
    <location>
        <begin position="254"/>
        <end position="517"/>
    </location>
</feature>
<evidence type="ECO:0000256" key="2">
    <source>
        <dbReference type="ARBA" id="ARBA00022553"/>
    </source>
</evidence>
<dbReference type="PRINTS" id="PR00109">
    <property type="entry name" value="TYRKINASE"/>
</dbReference>
<dbReference type="PANTHER" id="PTHR24418">
    <property type="entry name" value="TYROSINE-PROTEIN KINASE"/>
    <property type="match status" value="1"/>
</dbReference>
<keyword evidence="2" id="KW-0597">Phosphoprotein</keyword>
<dbReference type="InterPro" id="IPR017441">
    <property type="entry name" value="Protein_kinase_ATP_BS"/>
</dbReference>
<dbReference type="Gene3D" id="3.30.505.10">
    <property type="entry name" value="SH2 domain"/>
    <property type="match status" value="1"/>
</dbReference>
<keyword evidence="4 12" id="KW-0547">Nucleotide-binding</keyword>
<evidence type="ECO:0000313" key="17">
    <source>
        <dbReference type="EMBL" id="KAF6038346.1"/>
    </source>
</evidence>
<accession>A0A7J7KLE3</accession>
<name>A0A7J7KLE3_BUGNE</name>
<dbReference type="GO" id="GO:0004715">
    <property type="term" value="F:non-membrane spanning protein tyrosine kinase activity"/>
    <property type="evidence" value="ECO:0007669"/>
    <property type="project" value="UniProtKB-EC"/>
</dbReference>
<feature type="domain" description="SH2" evidence="14">
    <location>
        <begin position="139"/>
        <end position="235"/>
    </location>
</feature>
<evidence type="ECO:0000256" key="6">
    <source>
        <dbReference type="ARBA" id="ARBA00022840"/>
    </source>
</evidence>
<dbReference type="PROSITE" id="PS50001">
    <property type="entry name" value="SH2"/>
    <property type="match status" value="1"/>
</dbReference>
<evidence type="ECO:0000256" key="12">
    <source>
        <dbReference type="PROSITE-ProRule" id="PRU10141"/>
    </source>
</evidence>
<dbReference type="PROSITE" id="PS00109">
    <property type="entry name" value="PROTEIN_KINASE_TYR"/>
    <property type="match status" value="1"/>
</dbReference>
<keyword evidence="8 13" id="KW-0829">Tyrosine-protein kinase</keyword>
<protein>
    <recommendedName>
        <fullName evidence="13">Tyrosine-protein kinase</fullName>
        <ecNumber evidence="13">2.7.10.2</ecNumber>
    </recommendedName>
</protein>
<dbReference type="AlphaFoldDB" id="A0A7J7KLE3"/>
<sequence>MILKATAQPNDVICVLMGNSCGKHADGGSAQVNVKQGFPGGQQGYQGVQPGYHAAAMQHPQMQQQVPRIRVKVVRALFDYEPQTDEDLAFKKGDRMALIGDCENQDWWLAKNQVTGEEGYIPRNFVVEDNAESLKSQDWFFEMDRREADKELMIAGNPQGTFLVRAASDGSSLALSIRDFDQRTGDYVVKHYKIRKMDNGGCFIAAKRTFAHVVALVNHYKEYSDGLCCKLVYPCPKVRPVVAFRELEINRKGIKLMKKLGAGHFGEVWCGKWKALDVAVKSLKPGKMSKEEFLAEAKVMHKLQHRHLVQLLAVCTEIEPIYIITELMTNGAYLDFLRKDDGNSLRLPVLMDMAAQISSGMSYLEKENFIHRDLRAANILVGDNNLVKVADFGLARGLAHKDDADDDVYLAQEGAKFPIKWTAPEAAFERKFSVKSDVWSMGILLYEMTTFGKVPYPGWSGREVLEQIERGYRMPKPRHDRLETPDSLYDIMLKCWDKRPENRPTFEYLYTFFDDYFVSTEPNYRDALA</sequence>
<dbReference type="Pfam" id="PF07714">
    <property type="entry name" value="PK_Tyr_Ser-Thr"/>
    <property type="match status" value="1"/>
</dbReference>
<reference evidence="17" key="1">
    <citation type="submission" date="2020-06" db="EMBL/GenBank/DDBJ databases">
        <title>Draft genome of Bugula neritina, a colonial animal packing powerful symbionts and potential medicines.</title>
        <authorList>
            <person name="Rayko M."/>
        </authorList>
    </citation>
    <scope>NUCLEOTIDE SEQUENCE [LARGE SCALE GENOMIC DNA]</scope>
    <source>
        <strain evidence="17">Kwan_BN1</strain>
    </source>
</reference>
<dbReference type="SMART" id="SM00326">
    <property type="entry name" value="SH3"/>
    <property type="match status" value="1"/>
</dbReference>
<proteinExistence type="inferred from homology"/>
<evidence type="ECO:0000259" key="15">
    <source>
        <dbReference type="PROSITE" id="PS50002"/>
    </source>
</evidence>
<evidence type="ECO:0000256" key="8">
    <source>
        <dbReference type="ARBA" id="ARBA00023137"/>
    </source>
</evidence>
<dbReference type="EMBL" id="VXIV02000425">
    <property type="protein sequence ID" value="KAF6038346.1"/>
    <property type="molecule type" value="Genomic_DNA"/>
</dbReference>
<gene>
    <name evidence="17" type="ORF">EB796_003343</name>
</gene>
<dbReference type="PROSITE" id="PS50002">
    <property type="entry name" value="SH3"/>
    <property type="match status" value="1"/>
</dbReference>
<evidence type="ECO:0000256" key="1">
    <source>
        <dbReference type="ARBA" id="ARBA00022443"/>
    </source>
</evidence>
<keyword evidence="18" id="KW-1185">Reference proteome</keyword>
<dbReference type="Gene3D" id="2.30.30.40">
    <property type="entry name" value="SH3 Domains"/>
    <property type="match status" value="1"/>
</dbReference>
<dbReference type="GO" id="GO:0005524">
    <property type="term" value="F:ATP binding"/>
    <property type="evidence" value="ECO:0007669"/>
    <property type="project" value="UniProtKB-UniRule"/>
</dbReference>
<evidence type="ECO:0000256" key="10">
    <source>
        <dbReference type="PROSITE-ProRule" id="PRU00191"/>
    </source>
</evidence>
<dbReference type="FunFam" id="1.10.510.10:FF:000399">
    <property type="entry name" value="Tyrosine-protein kinase"/>
    <property type="match status" value="1"/>
</dbReference>
<dbReference type="Proteomes" id="UP000593567">
    <property type="component" value="Unassembled WGS sequence"/>
</dbReference>
<keyword evidence="1 11" id="KW-0728">SH3 domain</keyword>
<feature type="domain" description="SH3" evidence="15">
    <location>
        <begin position="69"/>
        <end position="131"/>
    </location>
</feature>
<dbReference type="InterPro" id="IPR036860">
    <property type="entry name" value="SH2_dom_sf"/>
</dbReference>
<dbReference type="InterPro" id="IPR011009">
    <property type="entry name" value="Kinase-like_dom_sf"/>
</dbReference>
<dbReference type="SUPFAM" id="SSF50044">
    <property type="entry name" value="SH3-domain"/>
    <property type="match status" value="1"/>
</dbReference>
<dbReference type="InterPro" id="IPR050198">
    <property type="entry name" value="Non-receptor_tyrosine_kinases"/>
</dbReference>
<dbReference type="PRINTS" id="PR00452">
    <property type="entry name" value="SH3DOMAIN"/>
</dbReference>
<dbReference type="SUPFAM" id="SSF56112">
    <property type="entry name" value="Protein kinase-like (PK-like)"/>
    <property type="match status" value="1"/>
</dbReference>
<dbReference type="Pfam" id="PF00017">
    <property type="entry name" value="SH2"/>
    <property type="match status" value="1"/>
</dbReference>
<dbReference type="InterPro" id="IPR000719">
    <property type="entry name" value="Prot_kinase_dom"/>
</dbReference>
<dbReference type="InterPro" id="IPR000980">
    <property type="entry name" value="SH2"/>
</dbReference>
<dbReference type="Gene3D" id="1.10.510.10">
    <property type="entry name" value="Transferase(Phosphotransferase) domain 1"/>
    <property type="match status" value="1"/>
</dbReference>
<comment type="caution">
    <text evidence="17">The sequence shown here is derived from an EMBL/GenBank/DDBJ whole genome shotgun (WGS) entry which is preliminary data.</text>
</comment>
<dbReference type="InterPro" id="IPR020635">
    <property type="entry name" value="Tyr_kinase_cat_dom"/>
</dbReference>
<dbReference type="FunFam" id="3.30.200.20:FF:000053">
    <property type="entry name" value="Tyrosine-protein kinase"/>
    <property type="match status" value="1"/>
</dbReference>
<dbReference type="OrthoDB" id="4062651at2759"/>
<evidence type="ECO:0000256" key="5">
    <source>
        <dbReference type="ARBA" id="ARBA00022777"/>
    </source>
</evidence>
<keyword evidence="6 12" id="KW-0067">ATP-binding</keyword>
<evidence type="ECO:0000256" key="11">
    <source>
        <dbReference type="PROSITE-ProRule" id="PRU00192"/>
    </source>
</evidence>
<evidence type="ECO:0000256" key="3">
    <source>
        <dbReference type="ARBA" id="ARBA00022679"/>
    </source>
</evidence>
<comment type="similarity">
    <text evidence="13">Belongs to the protein kinase superfamily. Tyr protein kinase family.</text>
</comment>
<evidence type="ECO:0000259" key="16">
    <source>
        <dbReference type="PROSITE" id="PS50011"/>
    </source>
</evidence>
<dbReference type="SMART" id="SM00252">
    <property type="entry name" value="SH2"/>
    <property type="match status" value="1"/>
</dbReference>
<keyword evidence="3 13" id="KW-0808">Transferase</keyword>
<organism evidence="17 18">
    <name type="scientific">Bugula neritina</name>
    <name type="common">Brown bryozoan</name>
    <name type="synonym">Sertularia neritina</name>
    <dbReference type="NCBI Taxonomy" id="10212"/>
    <lineage>
        <taxon>Eukaryota</taxon>
        <taxon>Metazoa</taxon>
        <taxon>Spiralia</taxon>
        <taxon>Lophotrochozoa</taxon>
        <taxon>Bryozoa</taxon>
        <taxon>Gymnolaemata</taxon>
        <taxon>Cheilostomatida</taxon>
        <taxon>Flustrina</taxon>
        <taxon>Buguloidea</taxon>
        <taxon>Bugulidae</taxon>
        <taxon>Bugula</taxon>
    </lineage>
</organism>
<dbReference type="PROSITE" id="PS50011">
    <property type="entry name" value="PROTEIN_KINASE_DOM"/>
    <property type="match status" value="1"/>
</dbReference>
<evidence type="ECO:0000256" key="9">
    <source>
        <dbReference type="ARBA" id="ARBA00051245"/>
    </source>
</evidence>
<keyword evidence="5 13" id="KW-0418">Kinase</keyword>
<dbReference type="CDD" id="cd11845">
    <property type="entry name" value="SH3_Src_like"/>
    <property type="match status" value="1"/>
</dbReference>
<dbReference type="SMART" id="SM00219">
    <property type="entry name" value="TyrKc"/>
    <property type="match status" value="1"/>
</dbReference>
<evidence type="ECO:0000256" key="4">
    <source>
        <dbReference type="ARBA" id="ARBA00022741"/>
    </source>
</evidence>
<evidence type="ECO:0000313" key="18">
    <source>
        <dbReference type="Proteomes" id="UP000593567"/>
    </source>
</evidence>
<evidence type="ECO:0000259" key="14">
    <source>
        <dbReference type="PROSITE" id="PS50001"/>
    </source>
</evidence>
<evidence type="ECO:0000256" key="7">
    <source>
        <dbReference type="ARBA" id="ARBA00022999"/>
    </source>
</evidence>
<dbReference type="EC" id="2.7.10.2" evidence="13"/>
<feature type="binding site" evidence="12">
    <location>
        <position position="281"/>
    </location>
    <ligand>
        <name>ATP</name>
        <dbReference type="ChEBI" id="CHEBI:30616"/>
    </ligand>
</feature>
<dbReference type="InterPro" id="IPR008266">
    <property type="entry name" value="Tyr_kinase_AS"/>
</dbReference>
<dbReference type="InterPro" id="IPR001452">
    <property type="entry name" value="SH3_domain"/>
</dbReference>
<dbReference type="InterPro" id="IPR036028">
    <property type="entry name" value="SH3-like_dom_sf"/>
</dbReference>
<keyword evidence="7 10" id="KW-0727">SH2 domain</keyword>
<evidence type="ECO:0000256" key="13">
    <source>
        <dbReference type="RuleBase" id="RU362096"/>
    </source>
</evidence>